<keyword evidence="1" id="KW-1133">Transmembrane helix</keyword>
<feature type="domain" description="MSP" evidence="2">
    <location>
        <begin position="21"/>
        <end position="150"/>
    </location>
</feature>
<evidence type="ECO:0000256" key="1">
    <source>
        <dbReference type="SAM" id="Phobius"/>
    </source>
</evidence>
<keyword evidence="1" id="KW-0472">Membrane</keyword>
<organism evidence="3 4">
    <name type="scientific">Blastocystis sp. subtype 1 (strain ATCC 50177 / NandII)</name>
    <dbReference type="NCBI Taxonomy" id="478820"/>
    <lineage>
        <taxon>Eukaryota</taxon>
        <taxon>Sar</taxon>
        <taxon>Stramenopiles</taxon>
        <taxon>Bigyra</taxon>
        <taxon>Opalozoa</taxon>
        <taxon>Opalinata</taxon>
        <taxon>Blastocystidae</taxon>
        <taxon>Blastocystis</taxon>
    </lineage>
</organism>
<name>A0A196SFP6_BLAHN</name>
<evidence type="ECO:0000313" key="3">
    <source>
        <dbReference type="EMBL" id="OAO14972.1"/>
    </source>
</evidence>
<sequence>MNAKERVHQYFYCSAAGGMATFSIQNKDCVLFDLTAGGDSEDSLTICNTCNYNLIFSIRTNSKTRFTVKPTKFFLKPGNTTVVRFSLKKAYIDELLKQEIPTKDKIEILAMRVSGVFSDVATNAPKDLSDLIRNRFKASEKSQGFKSIDNPGEETMEGNAEMEEITKYRISVIYKSGAEMVDERMDAAAPVTEETQVENPAPMIVSKKAPCKQLALLSLGVAWSICMIAIGYFLCKLNSSP</sequence>
<accession>A0A196SFP6</accession>
<dbReference type="AlphaFoldDB" id="A0A196SFP6"/>
<dbReference type="OrthoDB" id="10565345at2759"/>
<reference evidence="3 4" key="1">
    <citation type="submission" date="2016-05" db="EMBL/GenBank/DDBJ databases">
        <title>Nuclear genome of Blastocystis sp. subtype 1 NandII.</title>
        <authorList>
            <person name="Gentekaki E."/>
            <person name="Curtis B."/>
            <person name="Stairs C."/>
            <person name="Eme L."/>
            <person name="Herman E."/>
            <person name="Klimes V."/>
            <person name="Arias M.C."/>
            <person name="Elias M."/>
            <person name="Hilliou F."/>
            <person name="Klute M."/>
            <person name="Malik S.-B."/>
            <person name="Pightling A."/>
            <person name="Rachubinski R."/>
            <person name="Salas D."/>
            <person name="Schlacht A."/>
            <person name="Suga H."/>
            <person name="Archibald J."/>
            <person name="Ball S.G."/>
            <person name="Clark G."/>
            <person name="Dacks J."/>
            <person name="Van Der Giezen M."/>
            <person name="Tsaousis A."/>
            <person name="Roger A."/>
        </authorList>
    </citation>
    <scope>NUCLEOTIDE SEQUENCE [LARGE SCALE GENOMIC DNA]</scope>
    <source>
        <strain evidence="4">ATCC 50177 / NandII</strain>
    </source>
</reference>
<dbReference type="PROSITE" id="PS50202">
    <property type="entry name" value="MSP"/>
    <property type="match status" value="1"/>
</dbReference>
<dbReference type="InterPro" id="IPR000535">
    <property type="entry name" value="MSP_dom"/>
</dbReference>
<evidence type="ECO:0000259" key="2">
    <source>
        <dbReference type="PROSITE" id="PS50202"/>
    </source>
</evidence>
<proteinExistence type="predicted"/>
<dbReference type="Proteomes" id="UP000078348">
    <property type="component" value="Unassembled WGS sequence"/>
</dbReference>
<dbReference type="InterPro" id="IPR013783">
    <property type="entry name" value="Ig-like_fold"/>
</dbReference>
<dbReference type="Gene3D" id="2.60.40.10">
    <property type="entry name" value="Immunoglobulins"/>
    <property type="match status" value="1"/>
</dbReference>
<evidence type="ECO:0000313" key="4">
    <source>
        <dbReference type="Proteomes" id="UP000078348"/>
    </source>
</evidence>
<keyword evidence="1" id="KW-0812">Transmembrane</keyword>
<dbReference type="SUPFAM" id="SSF49354">
    <property type="entry name" value="PapD-like"/>
    <property type="match status" value="1"/>
</dbReference>
<dbReference type="InterPro" id="IPR008962">
    <property type="entry name" value="PapD-like_sf"/>
</dbReference>
<dbReference type="EMBL" id="LXWW01000191">
    <property type="protein sequence ID" value="OAO14972.1"/>
    <property type="molecule type" value="Genomic_DNA"/>
</dbReference>
<feature type="transmembrane region" description="Helical" evidence="1">
    <location>
        <begin position="214"/>
        <end position="235"/>
    </location>
</feature>
<dbReference type="Pfam" id="PF00635">
    <property type="entry name" value="Motile_Sperm"/>
    <property type="match status" value="1"/>
</dbReference>
<protein>
    <recommendedName>
        <fullName evidence="2">MSP domain-containing protein</fullName>
    </recommendedName>
</protein>
<comment type="caution">
    <text evidence="3">The sequence shown here is derived from an EMBL/GenBank/DDBJ whole genome shotgun (WGS) entry which is preliminary data.</text>
</comment>
<gene>
    <name evidence="3" type="ORF">AV274_3319</name>
</gene>
<keyword evidence="4" id="KW-1185">Reference proteome</keyword>